<dbReference type="GeneID" id="41713874"/>
<dbReference type="EMBL" id="CP023154">
    <property type="protein sequence ID" value="QEK79642.1"/>
    <property type="molecule type" value="Genomic_DNA"/>
</dbReference>
<dbReference type="Proteomes" id="UP000324354">
    <property type="component" value="Chromosome"/>
</dbReference>
<accession>A0A5C0XS81</accession>
<reference evidence="2 3" key="1">
    <citation type="submission" date="2017-08" db="EMBL/GenBank/DDBJ databases">
        <title>Resequencing and Reannotation of the genome of Pyrococcus furiosus type strain DSM3638.</title>
        <authorList>
            <person name="Reichelt R.M."/>
            <person name="Bunk B."/>
        </authorList>
    </citation>
    <scope>NUCLEOTIDE SEQUENCE [LARGE SCALE GENOMIC DNA]</scope>
    <source>
        <strain evidence="2 3">DSM 3638</strain>
    </source>
</reference>
<dbReference type="OrthoDB" id="86044at2157"/>
<dbReference type="AlphaFoldDB" id="A0A5C0XS81"/>
<organism evidence="2 3">
    <name type="scientific">Pyrococcus furiosus (strain ATCC 43587 / DSM 3638 / JCM 8422 / Vc1)</name>
    <dbReference type="NCBI Taxonomy" id="186497"/>
    <lineage>
        <taxon>Archaea</taxon>
        <taxon>Methanobacteriati</taxon>
        <taxon>Methanobacteriota</taxon>
        <taxon>Thermococci</taxon>
        <taxon>Thermococcales</taxon>
        <taxon>Thermococcaceae</taxon>
        <taxon>Pyrococcus</taxon>
    </lineage>
</organism>
<dbReference type="Pfam" id="PF10869">
    <property type="entry name" value="DUF2666"/>
    <property type="match status" value="2"/>
</dbReference>
<evidence type="ECO:0000313" key="3">
    <source>
        <dbReference type="Proteomes" id="UP000324354"/>
    </source>
</evidence>
<dbReference type="InterPro" id="IPR022620">
    <property type="entry name" value="DUF2666"/>
</dbReference>
<evidence type="ECO:0000259" key="1">
    <source>
        <dbReference type="Pfam" id="PF10869"/>
    </source>
</evidence>
<feature type="domain" description="DUF2666" evidence="1">
    <location>
        <begin position="6"/>
        <end position="110"/>
    </location>
</feature>
<name>A0A5C0XS81_PYRFU</name>
<feature type="domain" description="DUF2666" evidence="1">
    <location>
        <begin position="134"/>
        <end position="251"/>
    </location>
</feature>
<gene>
    <name evidence="2" type="ORF">PFDSM3638_10345</name>
</gene>
<dbReference type="SMR" id="A0A5C0XS81"/>
<proteinExistence type="predicted"/>
<sequence length="252" mass="28900">MIERILEFTAKHEEWIVGENVEDFTNENIAMFLSRVSNTVSSKIPGYLGEKIDVNGLLSIKIEGSLEEKLKALISPKVSRQIGRLVMEDDKKLKKLLVEVAKAVLTREILKNELPIEFPGGKIEGLKIQPRYEEDHINFTARYGSWIVVKRMIIDEKTPLLDIARLLASINETAVNKIKDFADVDDKKIVEYFGGFKKVKKEEEIKEIVQLFREFKGNEFEVRYAAREMLSKLGLKVDVPSKNLEKYLEKAG</sequence>
<dbReference type="GeneID" id="13301127"/>
<dbReference type="RefSeq" id="WP_011013196.1">
    <property type="nucleotide sequence ID" value="NC_003413.1"/>
</dbReference>
<evidence type="ECO:0000313" key="2">
    <source>
        <dbReference type="EMBL" id="QEK79642.1"/>
    </source>
</evidence>
<protein>
    <submittedName>
        <fullName evidence="2">DUF2666 domain-containing protein</fullName>
    </submittedName>
</protein>